<dbReference type="Proteomes" id="UP001165383">
    <property type="component" value="Unassembled WGS sequence"/>
</dbReference>
<dbReference type="InterPro" id="IPR009056">
    <property type="entry name" value="Cyt_c-like_dom"/>
</dbReference>
<evidence type="ECO:0000256" key="4">
    <source>
        <dbReference type="PROSITE-ProRule" id="PRU00433"/>
    </source>
</evidence>
<accession>A0ABT0S9C7</accession>
<dbReference type="PANTHER" id="PTHR35008">
    <property type="entry name" value="BLL4482 PROTEIN-RELATED"/>
    <property type="match status" value="1"/>
</dbReference>
<dbReference type="InterPro" id="IPR051459">
    <property type="entry name" value="Cytochrome_c-type_DH"/>
</dbReference>
<evidence type="ECO:0000313" key="7">
    <source>
        <dbReference type="EMBL" id="MCL6740988.1"/>
    </source>
</evidence>
<keyword evidence="5" id="KW-0732">Signal</keyword>
<feature type="chain" id="PRO_5046741439" evidence="5">
    <location>
        <begin position="21"/>
        <end position="156"/>
    </location>
</feature>
<proteinExistence type="predicted"/>
<feature type="domain" description="Cytochrome c" evidence="6">
    <location>
        <begin position="60"/>
        <end position="151"/>
    </location>
</feature>
<dbReference type="Pfam" id="PF13442">
    <property type="entry name" value="Cytochrome_CBB3"/>
    <property type="match status" value="1"/>
</dbReference>
<dbReference type="EMBL" id="JAMGBB010000001">
    <property type="protein sequence ID" value="MCL6740988.1"/>
    <property type="molecule type" value="Genomic_DNA"/>
</dbReference>
<name>A0ABT0S9C7_9SPHN</name>
<evidence type="ECO:0000256" key="5">
    <source>
        <dbReference type="SAM" id="SignalP"/>
    </source>
</evidence>
<gene>
    <name evidence="7" type="ORF">LZ518_07575</name>
</gene>
<evidence type="ECO:0000313" key="8">
    <source>
        <dbReference type="Proteomes" id="UP001165383"/>
    </source>
</evidence>
<protein>
    <submittedName>
        <fullName evidence="7">Cytochrome c</fullName>
    </submittedName>
</protein>
<keyword evidence="2 4" id="KW-0479">Metal-binding</keyword>
<keyword evidence="3 4" id="KW-0408">Iron</keyword>
<evidence type="ECO:0000256" key="3">
    <source>
        <dbReference type="ARBA" id="ARBA00023004"/>
    </source>
</evidence>
<evidence type="ECO:0000256" key="2">
    <source>
        <dbReference type="ARBA" id="ARBA00022723"/>
    </source>
</evidence>
<dbReference type="PROSITE" id="PS51007">
    <property type="entry name" value="CYTC"/>
    <property type="match status" value="1"/>
</dbReference>
<evidence type="ECO:0000256" key="1">
    <source>
        <dbReference type="ARBA" id="ARBA00022617"/>
    </source>
</evidence>
<dbReference type="PANTHER" id="PTHR35008:SF8">
    <property type="entry name" value="ALCOHOL DEHYDROGENASE CYTOCHROME C SUBUNIT"/>
    <property type="match status" value="1"/>
</dbReference>
<dbReference type="SUPFAM" id="SSF46626">
    <property type="entry name" value="Cytochrome c"/>
    <property type="match status" value="1"/>
</dbReference>
<keyword evidence="1 4" id="KW-0349">Heme</keyword>
<dbReference type="RefSeq" id="WP_249915396.1">
    <property type="nucleotide sequence ID" value="NZ_JAMGBB010000001.1"/>
</dbReference>
<reference evidence="7" key="1">
    <citation type="submission" date="2022-05" db="EMBL/GenBank/DDBJ databases">
        <authorList>
            <person name="Jo J.-H."/>
            <person name="Im W.-T."/>
        </authorList>
    </citation>
    <scope>NUCLEOTIDE SEQUENCE</scope>
    <source>
        <strain evidence="7">RB56-2</strain>
    </source>
</reference>
<sequence length="156" mass="17217">MFRYLSASAIVVLPFAVAAAQSDMDQPRWMANMARHQRVIMHGVPAPYNVVRDTIPDTPAKLRRGAAVFDQHCASCHGWTGQGTGPAGEFLVPAPADLEWLARTPRNTADRYIYWSIAEGGKSFNSEMPAFKQSLSKRDIWSVTAYLRAGMPHASP</sequence>
<organism evidence="7 8">
    <name type="scientific">Sphingomonas brevis</name>
    <dbReference type="NCBI Taxonomy" id="2908206"/>
    <lineage>
        <taxon>Bacteria</taxon>
        <taxon>Pseudomonadati</taxon>
        <taxon>Pseudomonadota</taxon>
        <taxon>Alphaproteobacteria</taxon>
        <taxon>Sphingomonadales</taxon>
        <taxon>Sphingomonadaceae</taxon>
        <taxon>Sphingomonas</taxon>
    </lineage>
</organism>
<evidence type="ECO:0000259" key="6">
    <source>
        <dbReference type="PROSITE" id="PS51007"/>
    </source>
</evidence>
<feature type="signal peptide" evidence="5">
    <location>
        <begin position="1"/>
        <end position="20"/>
    </location>
</feature>
<keyword evidence="8" id="KW-1185">Reference proteome</keyword>
<dbReference type="Gene3D" id="1.10.760.10">
    <property type="entry name" value="Cytochrome c-like domain"/>
    <property type="match status" value="1"/>
</dbReference>
<dbReference type="InterPro" id="IPR036909">
    <property type="entry name" value="Cyt_c-like_dom_sf"/>
</dbReference>
<comment type="caution">
    <text evidence="7">The sequence shown here is derived from an EMBL/GenBank/DDBJ whole genome shotgun (WGS) entry which is preliminary data.</text>
</comment>